<protein>
    <recommendedName>
        <fullName evidence="3">DDE Tnp4 domain-containing protein</fullName>
    </recommendedName>
</protein>
<organism evidence="4 5">
    <name type="scientific">Aquatica leii</name>
    <dbReference type="NCBI Taxonomy" id="1421715"/>
    <lineage>
        <taxon>Eukaryota</taxon>
        <taxon>Metazoa</taxon>
        <taxon>Ecdysozoa</taxon>
        <taxon>Arthropoda</taxon>
        <taxon>Hexapoda</taxon>
        <taxon>Insecta</taxon>
        <taxon>Pterygota</taxon>
        <taxon>Neoptera</taxon>
        <taxon>Endopterygota</taxon>
        <taxon>Coleoptera</taxon>
        <taxon>Polyphaga</taxon>
        <taxon>Elateriformia</taxon>
        <taxon>Elateroidea</taxon>
        <taxon>Lampyridae</taxon>
        <taxon>Luciolinae</taxon>
        <taxon>Aquatica</taxon>
    </lineage>
</organism>
<comment type="cofactor">
    <cofactor evidence="1">
        <name>a divalent metal cation</name>
        <dbReference type="ChEBI" id="CHEBI:60240"/>
    </cofactor>
</comment>
<dbReference type="GO" id="GO:0046872">
    <property type="term" value="F:metal ion binding"/>
    <property type="evidence" value="ECO:0007669"/>
    <property type="project" value="UniProtKB-KW"/>
</dbReference>
<dbReference type="Pfam" id="PF13359">
    <property type="entry name" value="DDE_Tnp_4"/>
    <property type="match status" value="1"/>
</dbReference>
<dbReference type="EMBL" id="JARPUR010000004">
    <property type="protein sequence ID" value="KAK4877272.1"/>
    <property type="molecule type" value="Genomic_DNA"/>
</dbReference>
<accession>A0AAN7P5N7</accession>
<name>A0AAN7P5N7_9COLE</name>
<comment type="caution">
    <text evidence="4">The sequence shown here is derived from an EMBL/GenBank/DDBJ whole genome shotgun (WGS) entry which is preliminary data.</text>
</comment>
<evidence type="ECO:0000313" key="5">
    <source>
        <dbReference type="Proteomes" id="UP001353858"/>
    </source>
</evidence>
<keyword evidence="5" id="KW-1185">Reference proteome</keyword>
<keyword evidence="2" id="KW-0479">Metal-binding</keyword>
<proteinExistence type="predicted"/>
<reference evidence="5" key="1">
    <citation type="submission" date="2023-01" db="EMBL/GenBank/DDBJ databases">
        <title>Key to firefly adult light organ development and bioluminescence: homeobox transcription factors regulate luciferase expression and transportation to peroxisome.</title>
        <authorList>
            <person name="Fu X."/>
        </authorList>
    </citation>
    <scope>NUCLEOTIDE SEQUENCE [LARGE SCALE GENOMIC DNA]</scope>
</reference>
<dbReference type="InterPro" id="IPR027806">
    <property type="entry name" value="HARBI1_dom"/>
</dbReference>
<feature type="domain" description="DDE Tnp4" evidence="3">
    <location>
        <begin position="22"/>
        <end position="65"/>
    </location>
</feature>
<gene>
    <name evidence="4" type="ORF">RN001_009778</name>
</gene>
<evidence type="ECO:0000256" key="1">
    <source>
        <dbReference type="ARBA" id="ARBA00001968"/>
    </source>
</evidence>
<sequence length="117" mass="13566">MLACGLESGSHSAYSVAVQCLQKERVIIKRCFGQLKRRFPILQYVCRVKLEFVPKIIVARIALHNILKTIGDPDFKLTEDVIKKERNHDDNYDDILIRNKRQEVGRNLSVIINNFNI</sequence>
<dbReference type="Proteomes" id="UP001353858">
    <property type="component" value="Unassembled WGS sequence"/>
</dbReference>
<evidence type="ECO:0000313" key="4">
    <source>
        <dbReference type="EMBL" id="KAK4877272.1"/>
    </source>
</evidence>
<evidence type="ECO:0000259" key="3">
    <source>
        <dbReference type="Pfam" id="PF13359"/>
    </source>
</evidence>
<evidence type="ECO:0000256" key="2">
    <source>
        <dbReference type="ARBA" id="ARBA00022723"/>
    </source>
</evidence>
<dbReference type="AlphaFoldDB" id="A0AAN7P5N7"/>